<feature type="region of interest" description="Disordered" evidence="1">
    <location>
        <begin position="197"/>
        <end position="216"/>
    </location>
</feature>
<dbReference type="PANTHER" id="PTHR38593:SF1">
    <property type="entry name" value="BLR2558 PROTEIN"/>
    <property type="match status" value="1"/>
</dbReference>
<keyword evidence="2" id="KW-0812">Transmembrane</keyword>
<dbReference type="AlphaFoldDB" id="A0A344LGN3"/>
<dbReference type="OrthoDB" id="3674617at2"/>
<feature type="transmembrane region" description="Helical" evidence="2">
    <location>
        <begin position="224"/>
        <end position="250"/>
    </location>
</feature>
<keyword evidence="2" id="KW-0472">Membrane</keyword>
<dbReference type="EMBL" id="CP015163">
    <property type="protein sequence ID" value="AXB47207.1"/>
    <property type="molecule type" value="Genomic_DNA"/>
</dbReference>
<evidence type="ECO:0000259" key="3">
    <source>
        <dbReference type="Pfam" id="PF13628"/>
    </source>
</evidence>
<dbReference type="Gene3D" id="1.20.1260.10">
    <property type="match status" value="1"/>
</dbReference>
<dbReference type="Pfam" id="PF13628">
    <property type="entry name" value="DUF4142"/>
    <property type="match status" value="1"/>
</dbReference>
<name>A0A344LGN3_9PSEU</name>
<evidence type="ECO:0000256" key="1">
    <source>
        <dbReference type="SAM" id="MobiDB-lite"/>
    </source>
</evidence>
<sequence length="262" mass="27104">MTNPARSRHAVKPRSRRLLSLLVASLLPVISLLCGGSPASAQAELAPADEEILVKVRLAGLWEGPISKLISERTTNPKIREVGGHLSEEHAVLDGEVQKTAAQVGVSLPSQPTAQQQGWMDEISGKTGAEADRTYVNLARAAHGTVFPLVATVRATTKNDAIRSFAQKAVNAVMRHMTLLEGTGLARADSLTGATPATPAANGVAGNPARSVATTGAEGGGDELGFGGVLLGVLAGLVAIAATLGLVRWFGAYRRGSRHASD</sequence>
<organism evidence="4 5">
    <name type="scientific">Amycolatopsis albispora</name>
    <dbReference type="NCBI Taxonomy" id="1804986"/>
    <lineage>
        <taxon>Bacteria</taxon>
        <taxon>Bacillati</taxon>
        <taxon>Actinomycetota</taxon>
        <taxon>Actinomycetes</taxon>
        <taxon>Pseudonocardiales</taxon>
        <taxon>Pseudonocardiaceae</taxon>
        <taxon>Amycolatopsis</taxon>
    </lineage>
</organism>
<gene>
    <name evidence="4" type="ORF">A4R43_36115</name>
</gene>
<dbReference type="KEGG" id="aab:A4R43_36115"/>
<proteinExistence type="predicted"/>
<accession>A0A344LGN3</accession>
<evidence type="ECO:0000313" key="4">
    <source>
        <dbReference type="EMBL" id="AXB47207.1"/>
    </source>
</evidence>
<reference evidence="4 5" key="1">
    <citation type="submission" date="2016-04" db="EMBL/GenBank/DDBJ databases">
        <title>Complete genome sequence and analysis of deep-sea sediment isolate, Amycolatopsis sp. WP1.</title>
        <authorList>
            <person name="Wang H."/>
            <person name="Chen S."/>
            <person name="Wu Q."/>
        </authorList>
    </citation>
    <scope>NUCLEOTIDE SEQUENCE [LARGE SCALE GENOMIC DNA]</scope>
    <source>
        <strain evidence="4 5">WP1</strain>
    </source>
</reference>
<feature type="domain" description="DUF4142" evidence="3">
    <location>
        <begin position="48"/>
        <end position="178"/>
    </location>
</feature>
<keyword evidence="5" id="KW-1185">Reference proteome</keyword>
<evidence type="ECO:0000256" key="2">
    <source>
        <dbReference type="SAM" id="Phobius"/>
    </source>
</evidence>
<keyword evidence="2" id="KW-1133">Transmembrane helix</keyword>
<dbReference type="InterPro" id="IPR025419">
    <property type="entry name" value="DUF4142"/>
</dbReference>
<dbReference type="InterPro" id="IPR012347">
    <property type="entry name" value="Ferritin-like"/>
</dbReference>
<protein>
    <recommendedName>
        <fullName evidence="3">DUF4142 domain-containing protein</fullName>
    </recommendedName>
</protein>
<dbReference type="PANTHER" id="PTHR38593">
    <property type="entry name" value="BLR2558 PROTEIN"/>
    <property type="match status" value="1"/>
</dbReference>
<dbReference type="Proteomes" id="UP000250434">
    <property type="component" value="Chromosome"/>
</dbReference>
<evidence type="ECO:0000313" key="5">
    <source>
        <dbReference type="Proteomes" id="UP000250434"/>
    </source>
</evidence>